<dbReference type="EnsemblMetazoa" id="AATE003643-RA">
    <property type="protein sequence ID" value="AATE003643-PA.1"/>
    <property type="gene ID" value="AATE003643"/>
</dbReference>
<proteinExistence type="predicted"/>
<dbReference type="AlphaFoldDB" id="A0A182IQN1"/>
<organism evidence="1">
    <name type="scientific">Anopheles atroparvus</name>
    <name type="common">European mosquito</name>
    <dbReference type="NCBI Taxonomy" id="41427"/>
    <lineage>
        <taxon>Eukaryota</taxon>
        <taxon>Metazoa</taxon>
        <taxon>Ecdysozoa</taxon>
        <taxon>Arthropoda</taxon>
        <taxon>Hexapoda</taxon>
        <taxon>Insecta</taxon>
        <taxon>Pterygota</taxon>
        <taxon>Neoptera</taxon>
        <taxon>Endopterygota</taxon>
        <taxon>Diptera</taxon>
        <taxon>Nematocera</taxon>
        <taxon>Culicoidea</taxon>
        <taxon>Culicidae</taxon>
        <taxon>Anophelinae</taxon>
        <taxon>Anopheles</taxon>
    </lineage>
</organism>
<accession>A0A182IQN1</accession>
<reference evidence="1" key="1">
    <citation type="submission" date="2022-08" db="UniProtKB">
        <authorList>
            <consortium name="EnsemblMetazoa"/>
        </authorList>
    </citation>
    <scope>IDENTIFICATION</scope>
    <source>
        <strain evidence="1">EBRO</strain>
    </source>
</reference>
<name>A0A182IQN1_ANOAO</name>
<sequence length="103" mass="10413">MGLWGGGGLLLLLVGVGGAQAPKRAACGGNRPERDARSDIGNPAAIRAAAVWLAARSCGASMPMAEAVAGKAAARDAAKQIRLWSVVSRCDQKPPPIPVGEAK</sequence>
<protein>
    <submittedName>
        <fullName evidence="1">Uncharacterized protein</fullName>
    </submittedName>
</protein>
<dbReference type="VEuPathDB" id="VectorBase:AATE003643"/>
<evidence type="ECO:0000313" key="1">
    <source>
        <dbReference type="EnsemblMetazoa" id="AATE003643-PA.1"/>
    </source>
</evidence>